<dbReference type="SUPFAM" id="SSF51735">
    <property type="entry name" value="NAD(P)-binding Rossmann-fold domains"/>
    <property type="match status" value="1"/>
</dbReference>
<keyword evidence="4" id="KW-0614">Plasmid</keyword>
<dbReference type="Proteomes" id="UP001217044">
    <property type="component" value="Plasmid pDATS01"/>
</dbReference>
<evidence type="ECO:0000259" key="2">
    <source>
        <dbReference type="Pfam" id="PF01408"/>
    </source>
</evidence>
<dbReference type="Gene3D" id="3.40.50.720">
    <property type="entry name" value="NAD(P)-binding Rossmann-like Domain"/>
    <property type="match status" value="1"/>
</dbReference>
<gene>
    <name evidence="4" type="ORF">M8445_15255</name>
</gene>
<evidence type="ECO:0000259" key="3">
    <source>
        <dbReference type="Pfam" id="PF22725"/>
    </source>
</evidence>
<geneLocation type="plasmid" evidence="4 5">
    <name>pDATS01</name>
</geneLocation>
<evidence type="ECO:0000313" key="5">
    <source>
        <dbReference type="Proteomes" id="UP001217044"/>
    </source>
</evidence>
<feature type="domain" description="Gfo/Idh/MocA-like oxidoreductase N-terminal" evidence="2">
    <location>
        <begin position="6"/>
        <end position="137"/>
    </location>
</feature>
<protein>
    <submittedName>
        <fullName evidence="4">Gfo/Idh/MocA family oxidoreductase</fullName>
    </submittedName>
</protein>
<dbReference type="PANTHER" id="PTHR43708:SF3">
    <property type="entry name" value="OXIDOREDUCTASE"/>
    <property type="match status" value="1"/>
</dbReference>
<keyword evidence="5" id="KW-1185">Reference proteome</keyword>
<dbReference type="Gene3D" id="3.30.360.10">
    <property type="entry name" value="Dihydrodipicolinate Reductase, domain 2"/>
    <property type="match status" value="1"/>
</dbReference>
<organism evidence="4 5">
    <name type="scientific">Deinococcus aquaticus</name>
    <dbReference type="NCBI Taxonomy" id="328692"/>
    <lineage>
        <taxon>Bacteria</taxon>
        <taxon>Thermotogati</taxon>
        <taxon>Deinococcota</taxon>
        <taxon>Deinococci</taxon>
        <taxon>Deinococcales</taxon>
        <taxon>Deinococcaceae</taxon>
        <taxon>Deinococcus</taxon>
    </lineage>
</organism>
<dbReference type="Pfam" id="PF01408">
    <property type="entry name" value="GFO_IDH_MocA"/>
    <property type="match status" value="1"/>
</dbReference>
<feature type="domain" description="GFO/IDH/MocA-like oxidoreductase" evidence="3">
    <location>
        <begin position="145"/>
        <end position="276"/>
    </location>
</feature>
<dbReference type="SUPFAM" id="SSF55347">
    <property type="entry name" value="Glyceraldehyde-3-phosphate dehydrogenase-like, C-terminal domain"/>
    <property type="match status" value="1"/>
</dbReference>
<name>A0ABY7V5B4_9DEIO</name>
<dbReference type="Pfam" id="PF22725">
    <property type="entry name" value="GFO_IDH_MocA_C3"/>
    <property type="match status" value="1"/>
</dbReference>
<evidence type="ECO:0000256" key="1">
    <source>
        <dbReference type="SAM" id="MobiDB-lite"/>
    </source>
</evidence>
<evidence type="ECO:0000313" key="4">
    <source>
        <dbReference type="EMBL" id="WDA60372.1"/>
    </source>
</evidence>
<dbReference type="InterPro" id="IPR055170">
    <property type="entry name" value="GFO_IDH_MocA-like_dom"/>
</dbReference>
<dbReference type="EMBL" id="CP115166">
    <property type="protein sequence ID" value="WDA60372.1"/>
    <property type="molecule type" value="Genomic_DNA"/>
</dbReference>
<dbReference type="InterPro" id="IPR051317">
    <property type="entry name" value="Gfo/Idh/MocA_oxidoreduct"/>
</dbReference>
<reference evidence="4 5" key="1">
    <citation type="submission" date="2022-12" db="EMBL/GenBank/DDBJ databases">
        <title>Genome Sequence of Deinococcus aquaticus Type Strain PB314.</title>
        <authorList>
            <person name="Albert C."/>
            <person name="Hill J."/>
            <person name="Boren L."/>
            <person name="Scholz-Ng S."/>
            <person name="Fatema N."/>
            <person name="Grosso R."/>
            <person name="Soboslay E."/>
            <person name="Tuohy J."/>
        </authorList>
    </citation>
    <scope>NUCLEOTIDE SEQUENCE [LARGE SCALE GENOMIC DNA]</scope>
    <source>
        <strain evidence="4 5">PB-314</strain>
        <plasmid evidence="4 5">pDATS01</plasmid>
    </source>
</reference>
<dbReference type="InterPro" id="IPR000683">
    <property type="entry name" value="Gfo/Idh/MocA-like_OxRdtase_N"/>
</dbReference>
<dbReference type="InterPro" id="IPR036291">
    <property type="entry name" value="NAD(P)-bd_dom_sf"/>
</dbReference>
<dbReference type="RefSeq" id="WP_273991151.1">
    <property type="nucleotide sequence ID" value="NZ_BAABQT010000008.1"/>
</dbReference>
<accession>A0ABY7V5B4</accession>
<proteinExistence type="predicted"/>
<feature type="region of interest" description="Disordered" evidence="1">
    <location>
        <begin position="373"/>
        <end position="394"/>
    </location>
</feature>
<sequence>MPRPLKLGMVGGGQGAFIGAVHRTAARLDGQFELVAGALSGTPEKSLASGRELGLPDDRSYPTWEAMLAGELARPVGERIDVVSIVTPNHLHYPVARAFAAAGIHVICDKPLVHTGEQASDLLAVVRQSGVVFAVTYNYTGYPLIRHARDMIAAGTLGEIRKVIVEYHQGWLATNLEAEGSKQADWRTDPARSGVAGAVGDIGSHAMNLAETVTGLRLEAICADLTTFVPGRRLDDDGSVLLRFAGGARGALLCSQVEVGEENDLRLRVYGTQGGLSWSQENPNRLEYTPLDGPRQVLTRGQGYLSPAAQAATRLPAGHPEAFLEAFANIYAGAAEAIRARQEDREPDPLIAVYPTLEDGARGVHFIEKTVQSAGSDQKWTDARWSAPPVTAPD</sequence>
<dbReference type="PANTHER" id="PTHR43708">
    <property type="entry name" value="CONSERVED EXPRESSED OXIDOREDUCTASE (EUROFUNG)"/>
    <property type="match status" value="1"/>
</dbReference>